<dbReference type="PANTHER" id="PTHR30126:SF40">
    <property type="entry name" value="HTH-TYPE TRANSCRIPTIONAL REGULATOR GLTR"/>
    <property type="match status" value="1"/>
</dbReference>
<dbReference type="SUPFAM" id="SSF46785">
    <property type="entry name" value="Winged helix' DNA-binding domain"/>
    <property type="match status" value="1"/>
</dbReference>
<reference evidence="6 7" key="1">
    <citation type="submission" date="2021-03" db="EMBL/GenBank/DDBJ databases">
        <title>Genomic Encyclopedia of Type Strains, Phase IV (KMG-IV): sequencing the most valuable type-strain genomes for metagenomic binning, comparative biology and taxonomic classification.</title>
        <authorList>
            <person name="Goeker M."/>
        </authorList>
    </citation>
    <scope>NUCLEOTIDE SEQUENCE [LARGE SCALE GENOMIC DNA]</scope>
    <source>
        <strain evidence="6 7">DSM 23491</strain>
    </source>
</reference>
<protein>
    <submittedName>
        <fullName evidence="6">DNA-binding transcriptional LysR family regulator</fullName>
    </submittedName>
</protein>
<keyword evidence="4" id="KW-0804">Transcription</keyword>
<evidence type="ECO:0000313" key="7">
    <source>
        <dbReference type="Proteomes" id="UP001519273"/>
    </source>
</evidence>
<dbReference type="PROSITE" id="PS50931">
    <property type="entry name" value="HTH_LYSR"/>
    <property type="match status" value="1"/>
</dbReference>
<evidence type="ECO:0000256" key="3">
    <source>
        <dbReference type="ARBA" id="ARBA00023125"/>
    </source>
</evidence>
<proteinExistence type="inferred from homology"/>
<evidence type="ECO:0000259" key="5">
    <source>
        <dbReference type="PROSITE" id="PS50931"/>
    </source>
</evidence>
<dbReference type="CDD" id="cd05466">
    <property type="entry name" value="PBP2_LTTR_substrate"/>
    <property type="match status" value="1"/>
</dbReference>
<comment type="caution">
    <text evidence="6">The sequence shown here is derived from an EMBL/GenBank/DDBJ whole genome shotgun (WGS) entry which is preliminary data.</text>
</comment>
<dbReference type="Gene3D" id="1.10.10.10">
    <property type="entry name" value="Winged helix-like DNA-binding domain superfamily/Winged helix DNA-binding domain"/>
    <property type="match status" value="1"/>
</dbReference>
<keyword evidence="2" id="KW-0805">Transcription regulation</keyword>
<sequence>MIDLLEGRFFKTFVTVLEEKSFSRAADKLGYVQSTVTTQIQLLEQTCQQKLFHRLPRGVKPTEAGLKFAKFAYQFIQLGVSLEETLSESNEPQGLIQIRLQESFFVTRLADPLFQFLTKYPRIKVLPATGFRQDILRKVLDHTADFGIVPQDPERNEINYYPLVEESLVFIASEAMAERVNTRGMEVLNNETIISFGPTCFYNSHANKILNQNGIQVPRTIELPSLEMIKKSLQCGLGYALIPQSMVAKEIESGELQVLSFSSPLRMTHGLIVHKDRELNFASKLFIDYILNYFQKAELRAVHV</sequence>
<name>A0ABS4H4E5_9BACL</name>
<evidence type="ECO:0000256" key="4">
    <source>
        <dbReference type="ARBA" id="ARBA00023163"/>
    </source>
</evidence>
<organism evidence="6 7">
    <name type="scientific">Paenibacillus sediminis</name>
    <dbReference type="NCBI Taxonomy" id="664909"/>
    <lineage>
        <taxon>Bacteria</taxon>
        <taxon>Bacillati</taxon>
        <taxon>Bacillota</taxon>
        <taxon>Bacilli</taxon>
        <taxon>Bacillales</taxon>
        <taxon>Paenibacillaceae</taxon>
        <taxon>Paenibacillus</taxon>
    </lineage>
</organism>
<dbReference type="GO" id="GO:0003677">
    <property type="term" value="F:DNA binding"/>
    <property type="evidence" value="ECO:0007669"/>
    <property type="project" value="UniProtKB-KW"/>
</dbReference>
<comment type="similarity">
    <text evidence="1">Belongs to the LysR transcriptional regulatory family.</text>
</comment>
<dbReference type="EMBL" id="JAGGKP010000004">
    <property type="protein sequence ID" value="MBP1937242.1"/>
    <property type="molecule type" value="Genomic_DNA"/>
</dbReference>
<keyword evidence="3 6" id="KW-0238">DNA-binding</keyword>
<evidence type="ECO:0000256" key="2">
    <source>
        <dbReference type="ARBA" id="ARBA00023015"/>
    </source>
</evidence>
<evidence type="ECO:0000313" key="6">
    <source>
        <dbReference type="EMBL" id="MBP1937242.1"/>
    </source>
</evidence>
<dbReference type="Pfam" id="PF00126">
    <property type="entry name" value="HTH_1"/>
    <property type="match status" value="1"/>
</dbReference>
<dbReference type="InterPro" id="IPR005119">
    <property type="entry name" value="LysR_subst-bd"/>
</dbReference>
<dbReference type="InterPro" id="IPR000847">
    <property type="entry name" value="LysR_HTH_N"/>
</dbReference>
<gene>
    <name evidence="6" type="ORF">J2Z20_002135</name>
</gene>
<dbReference type="InterPro" id="IPR036388">
    <property type="entry name" value="WH-like_DNA-bd_sf"/>
</dbReference>
<feature type="domain" description="HTH lysR-type" evidence="5">
    <location>
        <begin position="10"/>
        <end position="62"/>
    </location>
</feature>
<dbReference type="PANTHER" id="PTHR30126">
    <property type="entry name" value="HTH-TYPE TRANSCRIPTIONAL REGULATOR"/>
    <property type="match status" value="1"/>
</dbReference>
<dbReference type="RefSeq" id="WP_209849274.1">
    <property type="nucleotide sequence ID" value="NZ_CBCRVE010000008.1"/>
</dbReference>
<dbReference type="SUPFAM" id="SSF53850">
    <property type="entry name" value="Periplasmic binding protein-like II"/>
    <property type="match status" value="1"/>
</dbReference>
<dbReference type="Gene3D" id="3.40.190.290">
    <property type="match status" value="1"/>
</dbReference>
<evidence type="ECO:0000256" key="1">
    <source>
        <dbReference type="ARBA" id="ARBA00009437"/>
    </source>
</evidence>
<keyword evidence="7" id="KW-1185">Reference proteome</keyword>
<dbReference type="InterPro" id="IPR036390">
    <property type="entry name" value="WH_DNA-bd_sf"/>
</dbReference>
<dbReference type="Proteomes" id="UP001519273">
    <property type="component" value="Unassembled WGS sequence"/>
</dbReference>
<dbReference type="Pfam" id="PF03466">
    <property type="entry name" value="LysR_substrate"/>
    <property type="match status" value="1"/>
</dbReference>
<accession>A0ABS4H4E5</accession>